<feature type="region of interest" description="Disordered" evidence="1">
    <location>
        <begin position="141"/>
        <end position="194"/>
    </location>
</feature>
<evidence type="ECO:0000313" key="4">
    <source>
        <dbReference type="Proteomes" id="UP000190744"/>
    </source>
</evidence>
<evidence type="ECO:0000259" key="2">
    <source>
        <dbReference type="Pfam" id="PF03070"/>
    </source>
</evidence>
<evidence type="ECO:0000313" key="3">
    <source>
        <dbReference type="EMBL" id="OOQ87900.1"/>
    </source>
</evidence>
<dbReference type="CDD" id="cd19357">
    <property type="entry name" value="TenA_E_At3g16990-like"/>
    <property type="match status" value="1"/>
</dbReference>
<dbReference type="InterPro" id="IPR016084">
    <property type="entry name" value="Haem_Oase-like_multi-hlx"/>
</dbReference>
<feature type="region of interest" description="Disordered" evidence="1">
    <location>
        <begin position="210"/>
        <end position="240"/>
    </location>
</feature>
<dbReference type="GO" id="GO:0006772">
    <property type="term" value="P:thiamine metabolic process"/>
    <property type="evidence" value="ECO:0007669"/>
    <property type="project" value="UniProtKB-ARBA"/>
</dbReference>
<organism evidence="3 4">
    <name type="scientific">Penicillium brasilianum</name>
    <dbReference type="NCBI Taxonomy" id="104259"/>
    <lineage>
        <taxon>Eukaryota</taxon>
        <taxon>Fungi</taxon>
        <taxon>Dikarya</taxon>
        <taxon>Ascomycota</taxon>
        <taxon>Pezizomycotina</taxon>
        <taxon>Eurotiomycetes</taxon>
        <taxon>Eurotiomycetidae</taxon>
        <taxon>Eurotiales</taxon>
        <taxon>Aspergillaceae</taxon>
        <taxon>Penicillium</taxon>
    </lineage>
</organism>
<name>A0A1S9RRG3_PENBI</name>
<sequence>MTSQGPLTGWLLSATPQALKRATTHPFLAAAGSGTLSKETLSQWLSQDRLYAQSYIRFIGMLLAKLRIPAHAPSRDTPRNPTIEQKVIDVLIDALVNIRTELAFFESTAIEYGLDLTAISPDEYGPGFAQEGLLATSSGISTTGSGSCPGSTGANCDATGPSGSGSSSGSGSGSGAEARASDEHSTNPRDNLHSLCQSQGECQMQAGSEVCNPSTTHEAGNPAARTPDCEPCQPSRSASAAPVEQGPVYFAANRITRAYIDMFMSAGSPGVSAEEGIAVLWATEVCYLRAWRYAASYGKRKAQEGKRDVDADGGALREKFIPNWSSGEFEGFVNRIGDVLDLMVGKIKGVEETEMMRAKCLEWWKQVVWLEERFWPAMD</sequence>
<dbReference type="EMBL" id="LJBN01000122">
    <property type="protein sequence ID" value="OOQ87900.1"/>
    <property type="molecule type" value="Genomic_DNA"/>
</dbReference>
<evidence type="ECO:0000256" key="1">
    <source>
        <dbReference type="SAM" id="MobiDB-lite"/>
    </source>
</evidence>
<proteinExistence type="predicted"/>
<accession>A0A1S9RRG3</accession>
<dbReference type="PANTHER" id="PTHR41813">
    <property type="entry name" value="REGULATOR PAB1642, PUTATIVE (AFU_ORTHOLOGUE AFUA_3G11955)-RELATED"/>
    <property type="match status" value="1"/>
</dbReference>
<dbReference type="PANTHER" id="PTHR41813:SF2">
    <property type="entry name" value="REGULATOR PAB1642, PUTATIVE (AFU_ORTHOLOGUE AFUA_3G11955)-RELATED"/>
    <property type="match status" value="1"/>
</dbReference>
<feature type="domain" description="Thiaminase-2/PQQC" evidence="2">
    <location>
        <begin position="20"/>
        <end position="66"/>
    </location>
</feature>
<feature type="compositionally biased region" description="Low complexity" evidence="1">
    <location>
        <begin position="141"/>
        <end position="153"/>
    </location>
</feature>
<comment type="caution">
    <text evidence="3">The sequence shown here is derived from an EMBL/GenBank/DDBJ whole genome shotgun (WGS) entry which is preliminary data.</text>
</comment>
<dbReference type="Proteomes" id="UP000190744">
    <property type="component" value="Unassembled WGS sequence"/>
</dbReference>
<dbReference type="SUPFAM" id="SSF48613">
    <property type="entry name" value="Heme oxygenase-like"/>
    <property type="match status" value="2"/>
</dbReference>
<feature type="compositionally biased region" description="Gly residues" evidence="1">
    <location>
        <begin position="162"/>
        <end position="174"/>
    </location>
</feature>
<gene>
    <name evidence="3" type="ORF">PEBR_15102</name>
</gene>
<dbReference type="AlphaFoldDB" id="A0A1S9RRG3"/>
<dbReference type="InterPro" id="IPR004305">
    <property type="entry name" value="Thiaminase-2/PQQC"/>
</dbReference>
<protein>
    <submittedName>
        <fullName evidence="3">Putative Transcription regulator</fullName>
    </submittedName>
</protein>
<reference evidence="4" key="1">
    <citation type="submission" date="2015-09" db="EMBL/GenBank/DDBJ databases">
        <authorList>
            <person name="Fill T.P."/>
            <person name="Baretta J.F."/>
            <person name="de Almeida L.G."/>
            <person name="Rocha M."/>
            <person name="de Souza D.H."/>
            <person name="Malavazi I."/>
            <person name="Cerdeira L.T."/>
            <person name="Hong H."/>
            <person name="Samborskyy M."/>
            <person name="de Vasconcelos A.T."/>
            <person name="Leadlay P."/>
            <person name="Rodrigues-Filho E."/>
        </authorList>
    </citation>
    <scope>NUCLEOTIDE SEQUENCE [LARGE SCALE GENOMIC DNA]</scope>
    <source>
        <strain evidence="4">LaBioMMi 136</strain>
    </source>
</reference>
<dbReference type="Gene3D" id="1.20.910.10">
    <property type="entry name" value="Heme oxygenase-like"/>
    <property type="match status" value="2"/>
</dbReference>
<feature type="compositionally biased region" description="Basic and acidic residues" evidence="1">
    <location>
        <begin position="179"/>
        <end position="192"/>
    </location>
</feature>
<dbReference type="Pfam" id="PF03070">
    <property type="entry name" value="TENA_THI-4"/>
    <property type="match status" value="1"/>
</dbReference>
<dbReference type="InterPro" id="IPR053261">
    <property type="entry name" value="Polyketide-peptide_reg"/>
</dbReference>